<dbReference type="AlphaFoldDB" id="A0AAU7ANT2"/>
<dbReference type="EMBL" id="CP114014">
    <property type="protein sequence ID" value="XAY03313.1"/>
    <property type="molecule type" value="Genomic_DNA"/>
</dbReference>
<protein>
    <submittedName>
        <fullName evidence="4">Sugar transferase EpsL</fullName>
        <ecNumber evidence="4">2.-.-.-</ecNumber>
    </submittedName>
</protein>
<evidence type="ECO:0000256" key="1">
    <source>
        <dbReference type="ARBA" id="ARBA00006464"/>
    </source>
</evidence>
<keyword evidence="2" id="KW-0812">Transmembrane</keyword>
<dbReference type="InterPro" id="IPR003362">
    <property type="entry name" value="Bact_transf"/>
</dbReference>
<evidence type="ECO:0000259" key="3">
    <source>
        <dbReference type="Pfam" id="PF02397"/>
    </source>
</evidence>
<evidence type="ECO:0000313" key="4">
    <source>
        <dbReference type="EMBL" id="XAY03313.1"/>
    </source>
</evidence>
<proteinExistence type="inferred from homology"/>
<keyword evidence="2" id="KW-0472">Membrane</keyword>
<dbReference type="PANTHER" id="PTHR30576:SF10">
    <property type="entry name" value="SLL5057 PROTEIN"/>
    <property type="match status" value="1"/>
</dbReference>
<organism evidence="4">
    <name type="scientific">Paraconexibacter sp. AEG42_29</name>
    <dbReference type="NCBI Taxonomy" id="2997339"/>
    <lineage>
        <taxon>Bacteria</taxon>
        <taxon>Bacillati</taxon>
        <taxon>Actinomycetota</taxon>
        <taxon>Thermoleophilia</taxon>
        <taxon>Solirubrobacterales</taxon>
        <taxon>Paraconexibacteraceae</taxon>
        <taxon>Paraconexibacter</taxon>
    </lineage>
</organism>
<accession>A0AAU7ANT2</accession>
<dbReference type="GO" id="GO:0016780">
    <property type="term" value="F:phosphotransferase activity, for other substituted phosphate groups"/>
    <property type="evidence" value="ECO:0007669"/>
    <property type="project" value="TreeGrafter"/>
</dbReference>
<keyword evidence="4" id="KW-0808">Transferase</keyword>
<gene>
    <name evidence="4" type="primary">epsL</name>
    <name evidence="4" type="ORF">DSM112329_00125</name>
</gene>
<feature type="transmembrane region" description="Helical" evidence="2">
    <location>
        <begin position="27"/>
        <end position="50"/>
    </location>
</feature>
<dbReference type="RefSeq" id="WP_354699867.1">
    <property type="nucleotide sequence ID" value="NZ_CP114014.1"/>
</dbReference>
<dbReference type="EC" id="2.-.-.-" evidence="4"/>
<dbReference type="PANTHER" id="PTHR30576">
    <property type="entry name" value="COLANIC BIOSYNTHESIS UDP-GLUCOSE LIPID CARRIER TRANSFERASE"/>
    <property type="match status" value="1"/>
</dbReference>
<reference evidence="4" key="1">
    <citation type="submission" date="2022-12" db="EMBL/GenBank/DDBJ databases">
        <title>Paraconexibacter alkalitolerans sp. nov. and Baekduia alba sp. nov., isolated from soil and emended description of the genera Paraconexibacter (Chun et al., 2020) and Baekduia (An et al., 2020).</title>
        <authorList>
            <person name="Vieira S."/>
            <person name="Huber K.J."/>
            <person name="Geppert A."/>
            <person name="Wolf J."/>
            <person name="Neumann-Schaal M."/>
            <person name="Muesken M."/>
            <person name="Overmann J."/>
        </authorList>
    </citation>
    <scope>NUCLEOTIDE SEQUENCE</scope>
    <source>
        <strain evidence="4">AEG42_29</strain>
    </source>
</reference>
<dbReference type="KEGG" id="parq:DSM112329_00125"/>
<sequence length="215" mass="23286">MNDPAGRPTPTPGGQPERFGVRRIVDVLVSGVALALASPVLLVAVVAIRLESPGHPIYRQRRSGLGGSEFDVIKLRTMVSGAEFIGAGLAVDAGDARITKVGAFLRRTSIDELPNLVNVLRGEMSLIGPRPTLPQQVEQYTDRQRGRLAVKPGLTGWAQVNGRASLPWSERIELDLWYIAHRSLRLDARIIVRTVKVLLGGGGDTYRGEAGGWRP</sequence>
<evidence type="ECO:0000256" key="2">
    <source>
        <dbReference type="SAM" id="Phobius"/>
    </source>
</evidence>
<comment type="similarity">
    <text evidence="1">Belongs to the bacterial sugar transferase family.</text>
</comment>
<name>A0AAU7ANT2_9ACTN</name>
<feature type="domain" description="Bacterial sugar transferase" evidence="3">
    <location>
        <begin position="22"/>
        <end position="199"/>
    </location>
</feature>
<keyword evidence="2" id="KW-1133">Transmembrane helix</keyword>
<dbReference type="Pfam" id="PF02397">
    <property type="entry name" value="Bac_transf"/>
    <property type="match status" value="1"/>
</dbReference>